<keyword evidence="3" id="KW-1185">Reference proteome</keyword>
<evidence type="ECO:0000313" key="3">
    <source>
        <dbReference type="Proteomes" id="UP000221165"/>
    </source>
</evidence>
<keyword evidence="1" id="KW-1133">Transmembrane helix</keyword>
<gene>
    <name evidence="2" type="ORF">CSUI_003595</name>
</gene>
<evidence type="ECO:0008006" key="4">
    <source>
        <dbReference type="Google" id="ProtNLM"/>
    </source>
</evidence>
<protein>
    <recommendedName>
        <fullName evidence="4">Transmembrane protein</fullName>
    </recommendedName>
</protein>
<dbReference type="AlphaFoldDB" id="A0A2C6L3Q6"/>
<dbReference type="Proteomes" id="UP000221165">
    <property type="component" value="Unassembled WGS sequence"/>
</dbReference>
<organism evidence="2 3">
    <name type="scientific">Cystoisospora suis</name>
    <dbReference type="NCBI Taxonomy" id="483139"/>
    <lineage>
        <taxon>Eukaryota</taxon>
        <taxon>Sar</taxon>
        <taxon>Alveolata</taxon>
        <taxon>Apicomplexa</taxon>
        <taxon>Conoidasida</taxon>
        <taxon>Coccidia</taxon>
        <taxon>Eucoccidiorida</taxon>
        <taxon>Eimeriorina</taxon>
        <taxon>Sarcocystidae</taxon>
        <taxon>Cystoisospora</taxon>
    </lineage>
</organism>
<dbReference type="VEuPathDB" id="ToxoDB:CSUI_003595"/>
<name>A0A2C6L3Q6_9APIC</name>
<dbReference type="GeneID" id="94427002"/>
<reference evidence="2 3" key="1">
    <citation type="journal article" date="2017" name="Int. J. Parasitol.">
        <title>The genome of the protozoan parasite Cystoisospora suis and a reverse vaccinology approach to identify vaccine candidates.</title>
        <authorList>
            <person name="Palmieri N."/>
            <person name="Shrestha A."/>
            <person name="Ruttkowski B."/>
            <person name="Beck T."/>
            <person name="Vogl C."/>
            <person name="Tomley F."/>
            <person name="Blake D.P."/>
            <person name="Joachim A."/>
        </authorList>
    </citation>
    <scope>NUCLEOTIDE SEQUENCE [LARGE SCALE GENOMIC DNA]</scope>
    <source>
        <strain evidence="2 3">Wien I</strain>
    </source>
</reference>
<keyword evidence="1" id="KW-0472">Membrane</keyword>
<dbReference type="RefSeq" id="XP_067924235.1">
    <property type="nucleotide sequence ID" value="XM_068063791.1"/>
</dbReference>
<evidence type="ECO:0000256" key="1">
    <source>
        <dbReference type="SAM" id="Phobius"/>
    </source>
</evidence>
<sequence>MTALAAGLPCTACQDKSVWAGSKRARTSFAKLPWVSGDACAVCIDSVVCQRIRRSRRVFANGYWPVTHILLAYLCIYVAILSSVLSS</sequence>
<keyword evidence="1" id="KW-0812">Transmembrane</keyword>
<proteinExistence type="predicted"/>
<dbReference type="EMBL" id="MIGC01001631">
    <property type="protein sequence ID" value="PHJ22558.1"/>
    <property type="molecule type" value="Genomic_DNA"/>
</dbReference>
<comment type="caution">
    <text evidence="2">The sequence shown here is derived from an EMBL/GenBank/DDBJ whole genome shotgun (WGS) entry which is preliminary data.</text>
</comment>
<evidence type="ECO:0000313" key="2">
    <source>
        <dbReference type="EMBL" id="PHJ22558.1"/>
    </source>
</evidence>
<feature type="transmembrane region" description="Helical" evidence="1">
    <location>
        <begin position="63"/>
        <end position="85"/>
    </location>
</feature>
<accession>A0A2C6L3Q6</accession>